<dbReference type="SUPFAM" id="SSF50022">
    <property type="entry name" value="ISP domain"/>
    <property type="match status" value="1"/>
</dbReference>
<evidence type="ECO:0000259" key="7">
    <source>
        <dbReference type="PROSITE" id="PS51296"/>
    </source>
</evidence>
<dbReference type="InterPro" id="IPR015879">
    <property type="entry name" value="Ring_hydroxy_dOase_asu_C_dom"/>
</dbReference>
<dbReference type="InterPro" id="IPR036922">
    <property type="entry name" value="Rieske_2Fe-2S_sf"/>
</dbReference>
<dbReference type="PANTHER" id="PTHR43756">
    <property type="entry name" value="CHOLINE MONOOXYGENASE, CHLOROPLASTIC"/>
    <property type="match status" value="1"/>
</dbReference>
<dbReference type="Pfam" id="PF00355">
    <property type="entry name" value="Rieske"/>
    <property type="match status" value="1"/>
</dbReference>
<dbReference type="CDD" id="cd00680">
    <property type="entry name" value="RHO_alpha_C"/>
    <property type="match status" value="1"/>
</dbReference>
<keyword evidence="8" id="KW-0223">Dioxygenase</keyword>
<evidence type="ECO:0000256" key="2">
    <source>
        <dbReference type="ARBA" id="ARBA00022714"/>
    </source>
</evidence>
<dbReference type="Gene3D" id="2.102.10.10">
    <property type="entry name" value="Rieske [2Fe-2S] iron-sulphur domain"/>
    <property type="match status" value="1"/>
</dbReference>
<keyword evidence="4 8" id="KW-0560">Oxidoreductase</keyword>
<dbReference type="SUPFAM" id="SSF55961">
    <property type="entry name" value="Bet v1-like"/>
    <property type="match status" value="1"/>
</dbReference>
<evidence type="ECO:0000313" key="9">
    <source>
        <dbReference type="Proteomes" id="UP001269819"/>
    </source>
</evidence>
<sequence>MTTTNRQIPITAIDEVRKPLAEATGMPNAVYDDASLYEFERDQVLGKGWAALGFTSDLPVDGFAKPYDFMGLPLAIMRNRDGEFNVFHNVCSHRGMILLTEETEVEGMVRCPYHSWTYDLNGNLKGTPHIGGYGNHKAEGFACEKHGLRQVRSHVWAGMVFINLSGDACEFDEYIEPLLQRWGDFCGAEAWSDLHIAPTGSQMQLEVQCNWKLAVENYCEAYHLPWVHPSLNTYSPLDQHYNLEVGRNMAGQGSYNYNLSDVAGTRLPRFPSWPQERLRQAEYVSLYPNVLLGLQADHFFAIILEPKSHNRTVENLRLFYVGESACGDEYAACRHSQLEAWRVVFGEDVFAVEGMQAGRKSPGFQGGVFSPVLDGPTHHFHNWVAERYASAMQEQPQSA</sequence>
<protein>
    <submittedName>
        <fullName evidence="8">Aromatic ring-hydroxylating dioxygenase subunit alpha</fullName>
        <ecNumber evidence="8">1.14.13.-</ecNumber>
    </submittedName>
</protein>
<keyword evidence="3" id="KW-0479">Metal-binding</keyword>
<name>A0ABU3VYH8_9GAMM</name>
<dbReference type="EMBL" id="JAWIIJ010000006">
    <property type="protein sequence ID" value="MDV2079190.1"/>
    <property type="molecule type" value="Genomic_DNA"/>
</dbReference>
<dbReference type="RefSeq" id="WP_316973803.1">
    <property type="nucleotide sequence ID" value="NZ_JAWIIJ010000006.1"/>
</dbReference>
<evidence type="ECO:0000256" key="5">
    <source>
        <dbReference type="ARBA" id="ARBA00023004"/>
    </source>
</evidence>
<dbReference type="Pfam" id="PF00848">
    <property type="entry name" value="Ring_hydroxyl_A"/>
    <property type="match status" value="1"/>
</dbReference>
<dbReference type="PROSITE" id="PS51296">
    <property type="entry name" value="RIESKE"/>
    <property type="match status" value="1"/>
</dbReference>
<dbReference type="PRINTS" id="PR00090">
    <property type="entry name" value="RNGDIOXGNASE"/>
</dbReference>
<reference evidence="8 9" key="1">
    <citation type="submission" date="2023-10" db="EMBL/GenBank/DDBJ databases">
        <title>Characteristics and mechanism of a salt-tolerant marine origin heterotrophic nitrifying- aerobic denitrifying bacteria Marinobacter xestospongiae HN1.</title>
        <authorList>
            <person name="Qi R."/>
        </authorList>
    </citation>
    <scope>NUCLEOTIDE SEQUENCE [LARGE SCALE GENOMIC DNA]</scope>
    <source>
        <strain evidence="8 9">HN1</strain>
    </source>
</reference>
<proteinExistence type="predicted"/>
<evidence type="ECO:0000256" key="1">
    <source>
        <dbReference type="ARBA" id="ARBA00001962"/>
    </source>
</evidence>
<organism evidence="8 9">
    <name type="scientific">Marinobacter xestospongiae</name>
    <dbReference type="NCBI Taxonomy" id="994319"/>
    <lineage>
        <taxon>Bacteria</taxon>
        <taxon>Pseudomonadati</taxon>
        <taxon>Pseudomonadota</taxon>
        <taxon>Gammaproteobacteria</taxon>
        <taxon>Pseudomonadales</taxon>
        <taxon>Marinobacteraceae</taxon>
        <taxon>Marinobacter</taxon>
    </lineage>
</organism>
<dbReference type="GO" id="GO:0051213">
    <property type="term" value="F:dioxygenase activity"/>
    <property type="evidence" value="ECO:0007669"/>
    <property type="project" value="UniProtKB-KW"/>
</dbReference>
<feature type="domain" description="Rieske" evidence="7">
    <location>
        <begin position="49"/>
        <end position="162"/>
    </location>
</feature>
<evidence type="ECO:0000313" key="8">
    <source>
        <dbReference type="EMBL" id="MDV2079190.1"/>
    </source>
</evidence>
<dbReference type="InterPro" id="IPR017941">
    <property type="entry name" value="Rieske_2Fe-2S"/>
</dbReference>
<dbReference type="Proteomes" id="UP001269819">
    <property type="component" value="Unassembled WGS sequence"/>
</dbReference>
<keyword evidence="5" id="KW-0408">Iron</keyword>
<gene>
    <name evidence="8" type="ORF">RYS15_10850</name>
</gene>
<accession>A0ABU3VYH8</accession>
<dbReference type="InterPro" id="IPR001663">
    <property type="entry name" value="Rng_hydr_dOase-A"/>
</dbReference>
<evidence type="ECO:0000256" key="3">
    <source>
        <dbReference type="ARBA" id="ARBA00022723"/>
    </source>
</evidence>
<keyword evidence="6" id="KW-0411">Iron-sulfur</keyword>
<dbReference type="PANTHER" id="PTHR43756:SF5">
    <property type="entry name" value="CHOLINE MONOOXYGENASE, CHLOROPLASTIC"/>
    <property type="match status" value="1"/>
</dbReference>
<evidence type="ECO:0000256" key="6">
    <source>
        <dbReference type="ARBA" id="ARBA00023014"/>
    </source>
</evidence>
<comment type="cofactor">
    <cofactor evidence="1">
        <name>Fe cation</name>
        <dbReference type="ChEBI" id="CHEBI:24875"/>
    </cofactor>
</comment>
<keyword evidence="2" id="KW-0001">2Fe-2S</keyword>
<comment type="caution">
    <text evidence="8">The sequence shown here is derived from an EMBL/GenBank/DDBJ whole genome shotgun (WGS) entry which is preliminary data.</text>
</comment>
<keyword evidence="9" id="KW-1185">Reference proteome</keyword>
<dbReference type="EC" id="1.14.13.-" evidence="8"/>
<dbReference type="CDD" id="cd03469">
    <property type="entry name" value="Rieske_RO_Alpha_N"/>
    <property type="match status" value="1"/>
</dbReference>
<evidence type="ECO:0000256" key="4">
    <source>
        <dbReference type="ARBA" id="ARBA00023002"/>
    </source>
</evidence>
<dbReference type="Gene3D" id="3.90.380.10">
    <property type="entry name" value="Naphthalene 1,2-dioxygenase Alpha Subunit, Chain A, domain 1"/>
    <property type="match status" value="2"/>
</dbReference>